<dbReference type="SUPFAM" id="SSF143597">
    <property type="entry name" value="YojJ-like"/>
    <property type="match status" value="1"/>
</dbReference>
<reference evidence="8 9" key="1">
    <citation type="submission" date="2018-02" db="EMBL/GenBank/DDBJ databases">
        <title>Mycoplasma marinum and Mycoplasma todarodis sp. nov., moderately halophilic and psychrotolerant mycoplasmas isolated from cephalopods.</title>
        <authorList>
            <person name="Viver T."/>
        </authorList>
    </citation>
    <scope>NUCLEOTIDE SEQUENCE [LARGE SCALE GENOMIC DNA]</scope>
    <source>
        <strain evidence="8 9">PE</strain>
    </source>
</reference>
<dbReference type="Proteomes" id="UP000294192">
    <property type="component" value="Unassembled WGS sequence"/>
</dbReference>
<dbReference type="PANTHER" id="PTHR34185:SF1">
    <property type="entry name" value="DIADENYLATE CYCLASE"/>
    <property type="match status" value="1"/>
</dbReference>
<keyword evidence="4" id="KW-0547">Nucleotide-binding</keyword>
<evidence type="ECO:0000256" key="1">
    <source>
        <dbReference type="ARBA" id="ARBA00000877"/>
    </source>
</evidence>
<evidence type="ECO:0000256" key="2">
    <source>
        <dbReference type="ARBA" id="ARBA00022679"/>
    </source>
</evidence>
<evidence type="ECO:0000256" key="3">
    <source>
        <dbReference type="ARBA" id="ARBA00022695"/>
    </source>
</evidence>
<keyword evidence="6" id="KW-0812">Transmembrane</keyword>
<dbReference type="PIRSF" id="PIRSF004793">
    <property type="entry name" value="UCP004793"/>
    <property type="match status" value="1"/>
</dbReference>
<name>A0A4R0XM77_9MOLU</name>
<dbReference type="GO" id="GO:0004016">
    <property type="term" value="F:adenylate cyclase activity"/>
    <property type="evidence" value="ECO:0007669"/>
    <property type="project" value="InterPro"/>
</dbReference>
<dbReference type="GO" id="GO:0006171">
    <property type="term" value="P:cAMP biosynthetic process"/>
    <property type="evidence" value="ECO:0007669"/>
    <property type="project" value="InterPro"/>
</dbReference>
<evidence type="ECO:0000313" key="8">
    <source>
        <dbReference type="EMBL" id="TCG11634.1"/>
    </source>
</evidence>
<comment type="caution">
    <text evidence="8">The sequence shown here is derived from an EMBL/GenBank/DDBJ whole genome shotgun (WGS) entry which is preliminary data.</text>
</comment>
<protein>
    <recommendedName>
        <fullName evidence="7">DAC domain-containing protein</fullName>
    </recommendedName>
</protein>
<keyword evidence="9" id="KW-1185">Reference proteome</keyword>
<evidence type="ECO:0000256" key="5">
    <source>
        <dbReference type="ARBA" id="ARBA00022840"/>
    </source>
</evidence>
<dbReference type="Gene3D" id="3.40.1700.10">
    <property type="entry name" value="DNA integrity scanning protein, DisA, N-terminal domain"/>
    <property type="match status" value="1"/>
</dbReference>
<proteinExistence type="predicted"/>
<evidence type="ECO:0000313" key="9">
    <source>
        <dbReference type="Proteomes" id="UP000294192"/>
    </source>
</evidence>
<dbReference type="EMBL" id="PSZO01000004">
    <property type="protein sequence ID" value="TCG11634.1"/>
    <property type="molecule type" value="Genomic_DNA"/>
</dbReference>
<evidence type="ECO:0000256" key="6">
    <source>
        <dbReference type="SAM" id="Phobius"/>
    </source>
</evidence>
<feature type="domain" description="DAC" evidence="7">
    <location>
        <begin position="31"/>
        <end position="180"/>
    </location>
</feature>
<accession>A0A4R0XM77</accession>
<keyword evidence="5" id="KW-0067">ATP-binding</keyword>
<dbReference type="InterPro" id="IPR050338">
    <property type="entry name" value="DisA"/>
</dbReference>
<comment type="catalytic activity">
    <reaction evidence="1">
        <text>2 ATP = 3',3'-c-di-AMP + 2 diphosphate</text>
        <dbReference type="Rhea" id="RHEA:35655"/>
        <dbReference type="ChEBI" id="CHEBI:30616"/>
        <dbReference type="ChEBI" id="CHEBI:33019"/>
        <dbReference type="ChEBI" id="CHEBI:71500"/>
        <dbReference type="EC" id="2.7.7.85"/>
    </reaction>
</comment>
<keyword evidence="2" id="KW-0808">Transferase</keyword>
<keyword evidence="6" id="KW-0472">Membrane</keyword>
<organism evidence="8 9">
    <name type="scientific">Mycoplasma marinum</name>
    <dbReference type="NCBI Taxonomy" id="1937190"/>
    <lineage>
        <taxon>Bacteria</taxon>
        <taxon>Bacillati</taxon>
        <taxon>Mycoplasmatota</taxon>
        <taxon>Mollicutes</taxon>
        <taxon>Mycoplasmataceae</taxon>
        <taxon>Mycoplasma</taxon>
    </lineage>
</organism>
<gene>
    <name evidence="8" type="ORF">C4B24_01555</name>
</gene>
<dbReference type="GO" id="GO:0106408">
    <property type="term" value="F:diadenylate cyclase activity"/>
    <property type="evidence" value="ECO:0007669"/>
    <property type="project" value="UniProtKB-EC"/>
</dbReference>
<dbReference type="InterPro" id="IPR036888">
    <property type="entry name" value="DNA_integrity_DisA_N_sf"/>
</dbReference>
<dbReference type="AlphaFoldDB" id="A0A4R0XM77"/>
<keyword evidence="6" id="KW-1133">Transmembrane helix</keyword>
<dbReference type="GO" id="GO:0005524">
    <property type="term" value="F:ATP binding"/>
    <property type="evidence" value="ECO:0007669"/>
    <property type="project" value="UniProtKB-KW"/>
</dbReference>
<evidence type="ECO:0000256" key="4">
    <source>
        <dbReference type="ARBA" id="ARBA00022741"/>
    </source>
</evidence>
<dbReference type="OrthoDB" id="9807385at2"/>
<dbReference type="Pfam" id="PF02457">
    <property type="entry name" value="DAC"/>
    <property type="match status" value="1"/>
</dbReference>
<evidence type="ECO:0000259" key="7">
    <source>
        <dbReference type="PROSITE" id="PS51794"/>
    </source>
</evidence>
<dbReference type="InterPro" id="IPR014046">
    <property type="entry name" value="C-di-AMP_synthase"/>
</dbReference>
<dbReference type="RefSeq" id="WP_131598679.1">
    <property type="nucleotide sequence ID" value="NZ_CBDBYK010000002.1"/>
</dbReference>
<dbReference type="InterPro" id="IPR003390">
    <property type="entry name" value="DNA_integrity_scan_DisA_N"/>
</dbReference>
<sequence length="192" mass="21087">MSNNTILIAILSSAGIIIILILLPYLIKFVQWAFKKNKYNTMGSSSQMRLIHQLYEATQELAATKTGAIITIVNKEKLDHLRTDGIVIDANISSSLLISIFNKKSPLHDGAVVIEGEKIKYAATYYKITQSSINNKYGARHRASMGIAEQSDAITVIVSEETGGVSIAMNSKIRPIKLASFQEEMTALLKNA</sequence>
<feature type="transmembrane region" description="Helical" evidence="6">
    <location>
        <begin position="6"/>
        <end position="27"/>
    </location>
</feature>
<dbReference type="PANTHER" id="PTHR34185">
    <property type="entry name" value="DIADENYLATE CYCLASE"/>
    <property type="match status" value="1"/>
</dbReference>
<dbReference type="PROSITE" id="PS51794">
    <property type="entry name" value="DAC"/>
    <property type="match status" value="1"/>
</dbReference>
<keyword evidence="3" id="KW-0548">Nucleotidyltransferase</keyword>